<evidence type="ECO:0000313" key="2">
    <source>
        <dbReference type="EMBL" id="TPX18580.1"/>
    </source>
</evidence>
<feature type="compositionally biased region" description="Low complexity" evidence="1">
    <location>
        <begin position="142"/>
        <end position="168"/>
    </location>
</feature>
<evidence type="ECO:0000313" key="3">
    <source>
        <dbReference type="Proteomes" id="UP000319257"/>
    </source>
</evidence>
<organism evidence="2 3">
    <name type="scientific">Thyridium curvatum</name>
    <dbReference type="NCBI Taxonomy" id="1093900"/>
    <lineage>
        <taxon>Eukaryota</taxon>
        <taxon>Fungi</taxon>
        <taxon>Dikarya</taxon>
        <taxon>Ascomycota</taxon>
        <taxon>Pezizomycotina</taxon>
        <taxon>Sordariomycetes</taxon>
        <taxon>Sordariomycetidae</taxon>
        <taxon>Thyridiales</taxon>
        <taxon>Thyridiaceae</taxon>
        <taxon>Thyridium</taxon>
    </lineage>
</organism>
<dbReference type="Proteomes" id="UP000319257">
    <property type="component" value="Unassembled WGS sequence"/>
</dbReference>
<dbReference type="GeneID" id="41969884"/>
<name>A0A507BP93_9PEZI</name>
<sequence>MSAEASQQLTNPEILLGILSTLQRLEAHFANQDESPATKLPMEYCKEAEYQSCVNQLRNRFEFDSRIDLEPCDQAPPREDTQDSVYSMSVYSSRPLSRFELDTMLAPQPLNIIPVEMYEPIYHPETDVESCASGLPGRYSLSGSSAAESKSSSQHSAESTATTMTTPTSIGSKHSLEPLELPARAYHGLKTTWKRSLSLRSKLARQPEAERRSIESIVEVAEPSNDSAQVPRAWTMVKTKAEGLSIMTTKFITHAGRLMMEQQLKKLDN</sequence>
<evidence type="ECO:0000256" key="1">
    <source>
        <dbReference type="SAM" id="MobiDB-lite"/>
    </source>
</evidence>
<comment type="caution">
    <text evidence="2">The sequence shown here is derived from an EMBL/GenBank/DDBJ whole genome shotgun (WGS) entry which is preliminary data.</text>
</comment>
<dbReference type="OrthoDB" id="4836846at2759"/>
<accession>A0A507BP93</accession>
<dbReference type="AlphaFoldDB" id="A0A507BP93"/>
<proteinExistence type="predicted"/>
<reference evidence="2 3" key="1">
    <citation type="submission" date="2019-06" db="EMBL/GenBank/DDBJ databases">
        <title>Draft genome sequence of the filamentous fungus Phialemoniopsis curvata isolated from diesel fuel.</title>
        <authorList>
            <person name="Varaljay V.A."/>
            <person name="Lyon W.J."/>
            <person name="Crouch A.L."/>
            <person name="Drake C.E."/>
            <person name="Hollomon J.M."/>
            <person name="Nadeau L.J."/>
            <person name="Nunn H.S."/>
            <person name="Stevenson B.S."/>
            <person name="Bojanowski C.L."/>
            <person name="Crookes-Goodson W.J."/>
        </authorList>
    </citation>
    <scope>NUCLEOTIDE SEQUENCE [LARGE SCALE GENOMIC DNA]</scope>
    <source>
        <strain evidence="2 3">D216</strain>
    </source>
</reference>
<protein>
    <submittedName>
        <fullName evidence="2">Uncharacterized protein</fullName>
    </submittedName>
</protein>
<gene>
    <name evidence="2" type="ORF">E0L32_002437</name>
</gene>
<keyword evidence="3" id="KW-1185">Reference proteome</keyword>
<dbReference type="RefSeq" id="XP_031000291.1">
    <property type="nucleotide sequence ID" value="XM_031136626.1"/>
</dbReference>
<dbReference type="EMBL" id="SKBQ01000010">
    <property type="protein sequence ID" value="TPX18580.1"/>
    <property type="molecule type" value="Genomic_DNA"/>
</dbReference>
<feature type="region of interest" description="Disordered" evidence="1">
    <location>
        <begin position="142"/>
        <end position="176"/>
    </location>
</feature>
<dbReference type="InParanoid" id="A0A507BP93"/>